<evidence type="ECO:0000313" key="6">
    <source>
        <dbReference type="EMBL" id="ARU45391.1"/>
    </source>
</evidence>
<dbReference type="GO" id="GO:0016787">
    <property type="term" value="F:hydrolase activity"/>
    <property type="evidence" value="ECO:0007669"/>
    <property type="project" value="UniProtKB-KW"/>
</dbReference>
<protein>
    <submittedName>
        <fullName evidence="6">HAD-IB family hydrolase</fullName>
    </submittedName>
</protein>
<dbReference type="NCBIfam" id="TIGR01490">
    <property type="entry name" value="HAD-SF-IB-hyp1"/>
    <property type="match status" value="1"/>
</dbReference>
<dbReference type="Proteomes" id="UP000195652">
    <property type="component" value="Chromosome"/>
</dbReference>
<keyword evidence="5" id="KW-0472">Membrane</keyword>
<dbReference type="PANTHER" id="PTHR43344">
    <property type="entry name" value="PHOSPHOSERINE PHOSPHATASE"/>
    <property type="match status" value="1"/>
</dbReference>
<keyword evidence="4" id="KW-0460">Magnesium</keyword>
<dbReference type="SUPFAM" id="SSF56784">
    <property type="entry name" value="HAD-like"/>
    <property type="match status" value="1"/>
</dbReference>
<dbReference type="InterPro" id="IPR036412">
    <property type="entry name" value="HAD-like_sf"/>
</dbReference>
<dbReference type="GeneID" id="75006960"/>
<dbReference type="Pfam" id="PF12710">
    <property type="entry name" value="HAD"/>
    <property type="match status" value="1"/>
</dbReference>
<keyword evidence="3 6" id="KW-0378">Hydrolase</keyword>
<reference evidence="6 7" key="3">
    <citation type="journal article" date="2020" name="Int. J. Syst. Evol. Microbiol.">
        <title>Corynebacterium silvaticum sp. nov., a unique group of NTTB corynebacteria in wild boar and roe deer.</title>
        <authorList>
            <person name="Dangel A."/>
            <person name="Berger A."/>
            <person name="Rau J."/>
            <person name="Eisenberg T."/>
            <person name="Kampfer P."/>
            <person name="Margos G."/>
            <person name="Contzen M."/>
            <person name="Busse H.J."/>
            <person name="Konrad R."/>
            <person name="Peters M."/>
            <person name="Sting R."/>
            <person name="Sing A."/>
        </authorList>
    </citation>
    <scope>NUCLEOTIDE SEQUENCE [LARGE SCALE GENOMIC DNA]</scope>
    <source>
        <strain evidence="6 7">PO100/5</strain>
    </source>
</reference>
<gene>
    <name evidence="6" type="ORF">CBE74_01480</name>
</gene>
<dbReference type="InterPro" id="IPR023214">
    <property type="entry name" value="HAD_sf"/>
</dbReference>
<accession>A0A7Y4LIH0</accession>
<keyword evidence="5" id="KW-0812">Transmembrane</keyword>
<dbReference type="KEGG" id="csil:CBE74_01480"/>
<evidence type="ECO:0000256" key="3">
    <source>
        <dbReference type="ARBA" id="ARBA00022801"/>
    </source>
</evidence>
<reference evidence="6 7" key="1">
    <citation type="journal article" date="2014" name="BMC Vet. Res.">
        <title>First report of Corynebacterium pseudotuberculosis from caseous lymphadenitis lesions in Black Alentejano pig (Sus scrofa domesticus).</title>
        <authorList>
            <person name="Oliveira M."/>
            <person name="Barroco C."/>
            <person name="Mottola C."/>
            <person name="Santos R."/>
            <person name="Lemsaddek A."/>
            <person name="Tavares L."/>
            <person name="Semedo-Lemsaddek T."/>
        </authorList>
    </citation>
    <scope>NUCLEOTIDE SEQUENCE [LARGE SCALE GENOMIC DNA]</scope>
    <source>
        <strain evidence="6 7">PO100/5</strain>
    </source>
</reference>
<dbReference type="Gene3D" id="3.40.50.1000">
    <property type="entry name" value="HAD superfamily/HAD-like"/>
    <property type="match status" value="1"/>
</dbReference>
<dbReference type="RefSeq" id="WP_087453277.1">
    <property type="nucleotide sequence ID" value="NZ_CP021417.2"/>
</dbReference>
<name>A0A7Y4LIH0_9CORY</name>
<dbReference type="FunFam" id="3.40.50.1000:FF:000025">
    <property type="entry name" value="HAD hydrolase, family IB"/>
    <property type="match status" value="1"/>
</dbReference>
<sequence length="290" mass="31699">MAYSSEHPRPGASHDGSAPASGMIFPADFSKVVAFFDLDKTIIATSSVYVYGREFLHSGLISPATALQISIAKATYMIAGHSSEQMDTTRDQLAQMIVGWSEEQVKTIATETMHSLVTPTIYEEARELIRMHQEAGHDVVIISASARILVEPIAQELGVETVVATELVVKDGKFTGEIPFYCKGEMKAQAIAEITQQRGYALESSFAYSDSVTDLPMLEAVGHPVVVNPDRALRRIATEKGWEIRTFKNPVPLFPKPTMREVQIGTGVAAGVAAMLGGVVWWNKRTDKRT</sequence>
<feature type="transmembrane region" description="Helical" evidence="5">
    <location>
        <begin position="262"/>
        <end position="282"/>
    </location>
</feature>
<reference evidence="6 7" key="4">
    <citation type="journal article" date="2020" name="PLoS ONE">
        <title>Taxonomic classification of strain PO100/5 shows a broader geographic distribution and genetic markers of the recently described Corynebacterium silvaticum.</title>
        <authorList>
            <person name="Viana M.V.C."/>
            <person name="Profeta R."/>
            <person name="da Silva A.L."/>
            <person name="Hurtado R."/>
            <person name="Cerqueira J.C."/>
            <person name="Ribeiro B.F.S."/>
            <person name="Almeida M.O."/>
            <person name="Morais-Rodrigues F."/>
            <person name="Soares S.C."/>
            <person name="Oliveira M."/>
            <person name="Tavares L."/>
            <person name="Figueiredo H."/>
            <person name="Wattam A.R."/>
            <person name="Barh D."/>
            <person name="Ghosh P."/>
            <person name="Silva A."/>
            <person name="Azevedo V."/>
        </authorList>
    </citation>
    <scope>NUCLEOTIDE SEQUENCE [LARGE SCALE GENOMIC DNA]</scope>
    <source>
        <strain evidence="6 7">PO100/5</strain>
    </source>
</reference>
<dbReference type="AlphaFoldDB" id="A0A7Y4LIH0"/>
<evidence type="ECO:0000313" key="7">
    <source>
        <dbReference type="Proteomes" id="UP000195652"/>
    </source>
</evidence>
<dbReference type="InterPro" id="IPR050582">
    <property type="entry name" value="HAD-like_SerB"/>
</dbReference>
<proteinExistence type="inferred from homology"/>
<evidence type="ECO:0000256" key="1">
    <source>
        <dbReference type="ARBA" id="ARBA00009184"/>
    </source>
</evidence>
<comment type="similarity">
    <text evidence="1">Belongs to the HAD-like hydrolase superfamily. SerB family.</text>
</comment>
<dbReference type="InterPro" id="IPR006385">
    <property type="entry name" value="HAD_hydro_SerB1"/>
</dbReference>
<dbReference type="OrthoDB" id="25607at2"/>
<evidence type="ECO:0000256" key="2">
    <source>
        <dbReference type="ARBA" id="ARBA00022723"/>
    </source>
</evidence>
<dbReference type="NCBIfam" id="TIGR01488">
    <property type="entry name" value="HAD-SF-IB"/>
    <property type="match status" value="1"/>
</dbReference>
<dbReference type="Gene3D" id="1.20.1440.100">
    <property type="entry name" value="SG protein - dephosphorylation function"/>
    <property type="match status" value="1"/>
</dbReference>
<dbReference type="EMBL" id="CP021417">
    <property type="protein sequence ID" value="ARU45391.1"/>
    <property type="molecule type" value="Genomic_DNA"/>
</dbReference>
<evidence type="ECO:0000256" key="5">
    <source>
        <dbReference type="SAM" id="Phobius"/>
    </source>
</evidence>
<keyword evidence="2" id="KW-0479">Metal-binding</keyword>
<keyword evidence="5" id="KW-1133">Transmembrane helix</keyword>
<dbReference type="PANTHER" id="PTHR43344:SF13">
    <property type="entry name" value="PHOSPHATASE RV3661-RELATED"/>
    <property type="match status" value="1"/>
</dbReference>
<organism evidence="6 7">
    <name type="scientific">Corynebacterium silvaticum</name>
    <dbReference type="NCBI Taxonomy" id="2320431"/>
    <lineage>
        <taxon>Bacteria</taxon>
        <taxon>Bacillati</taxon>
        <taxon>Actinomycetota</taxon>
        <taxon>Actinomycetes</taxon>
        <taxon>Mycobacteriales</taxon>
        <taxon>Corynebacteriaceae</taxon>
        <taxon>Corynebacterium</taxon>
    </lineage>
</organism>
<reference evidence="6 7" key="2">
    <citation type="journal article" date="2020" name="Antonie Van Leeuwenhoek">
        <title>Phylogenomic characterisation of a novel corynebacterial species pathogenic to animals.</title>
        <authorList>
            <person name="Moller J."/>
            <person name="Musella L."/>
            <person name="Melnikov V."/>
            <person name="Geissdorfer W."/>
            <person name="Burkovski A."/>
            <person name="Sangal V."/>
        </authorList>
    </citation>
    <scope>NUCLEOTIDE SEQUENCE [LARGE SCALE GENOMIC DNA]</scope>
    <source>
        <strain evidence="6 7">PO100/5</strain>
    </source>
</reference>
<keyword evidence="7" id="KW-1185">Reference proteome</keyword>
<dbReference type="CDD" id="cd02612">
    <property type="entry name" value="HAD_PGPPase"/>
    <property type="match status" value="1"/>
</dbReference>
<dbReference type="GO" id="GO:0046872">
    <property type="term" value="F:metal ion binding"/>
    <property type="evidence" value="ECO:0007669"/>
    <property type="project" value="UniProtKB-KW"/>
</dbReference>
<evidence type="ECO:0000256" key="4">
    <source>
        <dbReference type="ARBA" id="ARBA00022842"/>
    </source>
</evidence>